<reference evidence="2" key="2">
    <citation type="submission" date="2019-11" db="EMBL/GenBank/DDBJ databases">
        <authorList>
            <person name="Feng L."/>
        </authorList>
    </citation>
    <scope>NUCLEOTIDE SEQUENCE</scope>
    <source>
        <strain evidence="2">BfaecisLFYP10</strain>
    </source>
</reference>
<name>A0A174ULR4_9BACE</name>
<evidence type="ECO:0000313" key="1">
    <source>
        <dbReference type="EMBL" id="CUQ21741.1"/>
    </source>
</evidence>
<proteinExistence type="predicted"/>
<accession>A0A174ULR4</accession>
<gene>
    <name evidence="2" type="ORF">BFLFYP10_02774</name>
    <name evidence="1" type="ORF">ERS852461_04596</name>
</gene>
<reference evidence="1 3" key="1">
    <citation type="submission" date="2015-09" db="EMBL/GenBank/DDBJ databases">
        <authorList>
            <consortium name="Pathogen Informatics"/>
        </authorList>
    </citation>
    <scope>NUCLEOTIDE SEQUENCE [LARGE SCALE GENOMIC DNA]</scope>
    <source>
        <strain evidence="1 3">2789STDY5834846</strain>
    </source>
</reference>
<evidence type="ECO:0000313" key="3">
    <source>
        <dbReference type="Proteomes" id="UP000095606"/>
    </source>
</evidence>
<protein>
    <submittedName>
        <fullName evidence="1">Uncharacterized protein</fullName>
    </submittedName>
</protein>
<evidence type="ECO:0000313" key="2">
    <source>
        <dbReference type="EMBL" id="VYT37740.1"/>
    </source>
</evidence>
<accession>A0A6N2W682</accession>
<organism evidence="1 3">
    <name type="scientific">Bacteroides faecis</name>
    <dbReference type="NCBI Taxonomy" id="674529"/>
    <lineage>
        <taxon>Bacteria</taxon>
        <taxon>Pseudomonadati</taxon>
        <taxon>Bacteroidota</taxon>
        <taxon>Bacteroidia</taxon>
        <taxon>Bacteroidales</taxon>
        <taxon>Bacteroidaceae</taxon>
        <taxon>Bacteroides</taxon>
    </lineage>
</organism>
<dbReference type="EMBL" id="CZAE01000031">
    <property type="protein sequence ID" value="CUQ21741.1"/>
    <property type="molecule type" value="Genomic_DNA"/>
</dbReference>
<dbReference type="AlphaFoldDB" id="A0A174ULR4"/>
<dbReference type="EMBL" id="CACRSZ010000059">
    <property type="protein sequence ID" value="VYT37740.1"/>
    <property type="molecule type" value="Genomic_DNA"/>
</dbReference>
<sequence length="49" mass="5714">MNILRIGNNHVNLYVYLIIRDLCVLFLKLVHICPNKLVANIAIFNDTFK</sequence>
<dbReference type="Proteomes" id="UP000095606">
    <property type="component" value="Unassembled WGS sequence"/>
</dbReference>